<reference evidence="4" key="3">
    <citation type="submission" date="2025-09" db="UniProtKB">
        <authorList>
            <consortium name="Ensembl"/>
        </authorList>
    </citation>
    <scope>IDENTIFICATION</scope>
</reference>
<dbReference type="SUPFAM" id="SSF56219">
    <property type="entry name" value="DNase I-like"/>
    <property type="match status" value="1"/>
</dbReference>
<feature type="domain" description="Reverse transcriptase" evidence="3">
    <location>
        <begin position="526"/>
        <end position="800"/>
    </location>
</feature>
<reference evidence="4 5" key="1">
    <citation type="submission" date="2009-12" db="EMBL/GenBank/DDBJ databases">
        <title>The Genome Sequence of Anolis carolinensis (Green Anole Lizard).</title>
        <authorList>
            <consortium name="The Genome Sequencing Platform"/>
            <person name="Di Palma F."/>
            <person name="Alfoldi J."/>
            <person name="Heiman D."/>
            <person name="Young S."/>
            <person name="Grabherr M."/>
            <person name="Johnson J."/>
            <person name="Lander E.S."/>
            <person name="Lindblad-Toh K."/>
        </authorList>
    </citation>
    <scope>NUCLEOTIDE SEQUENCE [LARGE SCALE GENOMIC DNA]</scope>
    <source>
        <strain evidence="4 5">JBL SC #1</strain>
    </source>
</reference>
<dbReference type="PROSITE" id="PS50878">
    <property type="entry name" value="RT_POL"/>
    <property type="match status" value="1"/>
</dbReference>
<evidence type="ECO:0000256" key="1">
    <source>
        <dbReference type="SAM" id="Coils"/>
    </source>
</evidence>
<dbReference type="InterPro" id="IPR043502">
    <property type="entry name" value="DNA/RNA_pol_sf"/>
</dbReference>
<dbReference type="SUPFAM" id="SSF56672">
    <property type="entry name" value="DNA/RNA polymerases"/>
    <property type="match status" value="1"/>
</dbReference>
<dbReference type="InterPro" id="IPR000477">
    <property type="entry name" value="RT_dom"/>
</dbReference>
<reference evidence="4" key="2">
    <citation type="submission" date="2025-08" db="UniProtKB">
        <authorList>
            <consortium name="Ensembl"/>
        </authorList>
    </citation>
    <scope>IDENTIFICATION</scope>
</reference>
<feature type="region of interest" description="Disordered" evidence="2">
    <location>
        <begin position="1"/>
        <end position="20"/>
    </location>
</feature>
<sequence>MSWKTFLPHKEPQPKTTEKRRIPLTTNYQYMDRVLKCFSNNVNGLNTPNKRNKVFNKIKKGNYDVVAIQESHITQKHEKYLVQPSIGKEYHSSIKEKKRGVAIYIRDGIPSKFAFKDKEGRMVGVTIDIQNTKLLVCSVYAPNNSKNNFARELREHLMKQEFDNLMILGDFNAVIDGSRDRTHNKWNKTGSRSGNLPQVLKNIQKEFDLQDTWRLHHEGEKDYTFYSASQKSWSRIDMAWTSRSITSKVKSIKILPRIISDHCPIEIIINQKKRSQRWRLDDCLLEKEEDIKKYEKLLTEYFELNSTPDISTQTLWDAGKVVMRGYFIQQSALKNKSKHAKEREIAEKIRRVEKQWKNDPDNNELKQTLESLQKERDLYEQEERAKQLKCIKQYNFCNANKPGKWLSRRLRKKKEKSYINSIKSEEKTYTKEEDILNQFRSFYDKLYGQEETEKDRITKFLGQQKLTKITEEQKRDLNKEITDREIKAAIKQSNSQKAPGPDGLSAAYYKTFQDILLPHLKNVMNQVMIERKLPQTWQQATITLIHKENSIETNMKNYRPISLLNVDYKLFTNILASRMKNFLKTWIKEDQSGFLPNRRISDNVRTILNLIEYYDKTKEKEVLFLSLDIEKAFDNVNWFFLKAVLKSLDIGEKLQNAIETIYSTQEAKILINGIESKKISIQKGTRQGCPISPLLFIIVLEILLNIIRDDENLKGTEIRGYKYKCRAFADDMICIIEDPINKTRNWIKRIEEYGEMTGLKINLEKTQAMSKNISVDRKRRLEETTGVKITSKIKYLGIHISTNNNNLIKNNYENKWKEIKKELNSWNNLGLSLLGRIAAIKTYVLPKMLFLFQSLPIIQNQKVFSEWQKDISKFLWQKKKPRIKMKNLSDDRERGGMNLPDLQLYYEACALTWVKEWLSLKDKKTLNLEGFNLNSGWHLYLWDTPDKNEKKIFRNHAIRDPLNKIWEKYKKRMFPKTPMWLLPLELIQKNHQRSSNGPIYNDILIRNDREYILKPQEEILKSFKHLTWLNFRQLKAQYNRDKKEGFMAKNSEWEKILESENKLITKIYKKLLEWSTEPELVKSCMTQWARDIGRPINFEEWEKIWKKNIKLTYATDLKENQYKMVYRWYITPKKLGLINKDINTKCWKCQDHEGNFYHMWWSCTKTKRYWIGIHKECEKIMKMKLKMSPELYLLGLTNRMLNKNEEKILNYLVIGARIVFAKIWRSSQIPTTDQWTTKIREIKNMDRLTFLMRNHQGKPIKETDWSNLEDYLKTRKDTSIGSENKS</sequence>
<evidence type="ECO:0000313" key="4">
    <source>
        <dbReference type="Ensembl" id="ENSACAP00000023795.1"/>
    </source>
</evidence>
<dbReference type="CDD" id="cd01650">
    <property type="entry name" value="RT_nLTR_like"/>
    <property type="match status" value="1"/>
</dbReference>
<dbReference type="PANTHER" id="PTHR31635:SF196">
    <property type="entry name" value="REVERSE TRANSCRIPTASE DOMAIN-CONTAINING PROTEIN-RELATED"/>
    <property type="match status" value="1"/>
</dbReference>
<dbReference type="InterPro" id="IPR005135">
    <property type="entry name" value="Endo/exonuclease/phosphatase"/>
</dbReference>
<dbReference type="Gene3D" id="3.60.10.10">
    <property type="entry name" value="Endonuclease/exonuclease/phosphatase"/>
    <property type="match status" value="1"/>
</dbReference>
<dbReference type="GO" id="GO:0003824">
    <property type="term" value="F:catalytic activity"/>
    <property type="evidence" value="ECO:0007669"/>
    <property type="project" value="InterPro"/>
</dbReference>
<keyword evidence="1" id="KW-0175">Coiled coil</keyword>
<dbReference type="Proteomes" id="UP000001646">
    <property type="component" value="Chromosome 4"/>
</dbReference>
<evidence type="ECO:0000256" key="2">
    <source>
        <dbReference type="SAM" id="MobiDB-lite"/>
    </source>
</evidence>
<keyword evidence="5" id="KW-1185">Reference proteome</keyword>
<dbReference type="InterPro" id="IPR036691">
    <property type="entry name" value="Endo/exonu/phosph_ase_sf"/>
</dbReference>
<evidence type="ECO:0000259" key="3">
    <source>
        <dbReference type="PROSITE" id="PS50878"/>
    </source>
</evidence>
<dbReference type="InParanoid" id="A0A803SLF5"/>
<feature type="coiled-coil region" evidence="1">
    <location>
        <begin position="362"/>
        <end position="389"/>
    </location>
</feature>
<protein>
    <recommendedName>
        <fullName evidence="3">Reverse transcriptase domain-containing protein</fullName>
    </recommendedName>
</protein>
<proteinExistence type="predicted"/>
<dbReference type="GeneTree" id="ENSGT01150000286916"/>
<evidence type="ECO:0000313" key="5">
    <source>
        <dbReference type="Proteomes" id="UP000001646"/>
    </source>
</evidence>
<organism evidence="4 5">
    <name type="scientific">Anolis carolinensis</name>
    <name type="common">Green anole</name>
    <name type="synonym">American chameleon</name>
    <dbReference type="NCBI Taxonomy" id="28377"/>
    <lineage>
        <taxon>Eukaryota</taxon>
        <taxon>Metazoa</taxon>
        <taxon>Chordata</taxon>
        <taxon>Craniata</taxon>
        <taxon>Vertebrata</taxon>
        <taxon>Euteleostomi</taxon>
        <taxon>Lepidosauria</taxon>
        <taxon>Squamata</taxon>
        <taxon>Bifurcata</taxon>
        <taxon>Unidentata</taxon>
        <taxon>Episquamata</taxon>
        <taxon>Toxicofera</taxon>
        <taxon>Iguania</taxon>
        <taxon>Dactyloidae</taxon>
        <taxon>Anolis</taxon>
    </lineage>
</organism>
<accession>A0A803SLF5</accession>
<name>A0A803SLF5_ANOCA</name>
<feature type="compositionally biased region" description="Basic and acidic residues" evidence="2">
    <location>
        <begin position="8"/>
        <end position="20"/>
    </location>
</feature>
<dbReference type="Ensembl" id="ENSACAT00000038924.1">
    <property type="protein sequence ID" value="ENSACAP00000023795.1"/>
    <property type="gene ID" value="ENSACAG00000041271.1"/>
</dbReference>
<dbReference type="CDD" id="cd09076">
    <property type="entry name" value="L1-EN"/>
    <property type="match status" value="1"/>
</dbReference>
<dbReference type="Pfam" id="PF03372">
    <property type="entry name" value="Exo_endo_phos"/>
    <property type="match status" value="1"/>
</dbReference>
<dbReference type="PANTHER" id="PTHR31635">
    <property type="entry name" value="REVERSE TRANSCRIPTASE DOMAIN-CONTAINING PROTEIN-RELATED"/>
    <property type="match status" value="1"/>
</dbReference>
<dbReference type="Pfam" id="PF00078">
    <property type="entry name" value="RVT_1"/>
    <property type="match status" value="1"/>
</dbReference>